<dbReference type="EMBL" id="BKCJ011439836">
    <property type="protein sequence ID" value="GFD33840.1"/>
    <property type="molecule type" value="Genomic_DNA"/>
</dbReference>
<reference evidence="2" key="1">
    <citation type="journal article" date="2019" name="Sci. Rep.">
        <title>Draft genome of Tanacetum cinerariifolium, the natural source of mosquito coil.</title>
        <authorList>
            <person name="Yamashiro T."/>
            <person name="Shiraishi A."/>
            <person name="Satake H."/>
            <person name="Nakayama K."/>
        </authorList>
    </citation>
    <scope>NUCLEOTIDE SEQUENCE</scope>
</reference>
<evidence type="ECO:0000313" key="2">
    <source>
        <dbReference type="EMBL" id="GFD33840.1"/>
    </source>
</evidence>
<dbReference type="AlphaFoldDB" id="A0A699VH52"/>
<accession>A0A699VH52</accession>
<proteinExistence type="predicted"/>
<sequence length="129" mass="13652">NFLRVNNLVGFAALNHAILVDAAAVCKGVGAHDSLIGLHRHAHEVRHEGRRFVRREDGPVDAFHVLVQVLNLGAVFVGQAVAGGIGDVEHCGPGRNHCLAHAGQKLVIGAAGIFGVKLHVFDKALSELH</sequence>
<comment type="caution">
    <text evidence="2">The sequence shown here is derived from an EMBL/GenBank/DDBJ whole genome shotgun (WGS) entry which is preliminary data.</text>
</comment>
<name>A0A699VH52_TANCI</name>
<gene>
    <name evidence="2" type="ORF">Tci_905809</name>
</gene>
<evidence type="ECO:0000256" key="1">
    <source>
        <dbReference type="SAM" id="SignalP"/>
    </source>
</evidence>
<keyword evidence="1" id="KW-0732">Signal</keyword>
<organism evidence="2">
    <name type="scientific">Tanacetum cinerariifolium</name>
    <name type="common">Dalmatian daisy</name>
    <name type="synonym">Chrysanthemum cinerariifolium</name>
    <dbReference type="NCBI Taxonomy" id="118510"/>
    <lineage>
        <taxon>Eukaryota</taxon>
        <taxon>Viridiplantae</taxon>
        <taxon>Streptophyta</taxon>
        <taxon>Embryophyta</taxon>
        <taxon>Tracheophyta</taxon>
        <taxon>Spermatophyta</taxon>
        <taxon>Magnoliopsida</taxon>
        <taxon>eudicotyledons</taxon>
        <taxon>Gunneridae</taxon>
        <taxon>Pentapetalae</taxon>
        <taxon>asterids</taxon>
        <taxon>campanulids</taxon>
        <taxon>Asterales</taxon>
        <taxon>Asteraceae</taxon>
        <taxon>Asteroideae</taxon>
        <taxon>Anthemideae</taxon>
        <taxon>Anthemidinae</taxon>
        <taxon>Tanacetum</taxon>
    </lineage>
</organism>
<feature type="chain" id="PRO_5025380549" evidence="1">
    <location>
        <begin position="23"/>
        <end position="129"/>
    </location>
</feature>
<protein>
    <submittedName>
        <fullName evidence="2">Uncharacterized protein</fullName>
    </submittedName>
</protein>
<feature type="non-terminal residue" evidence="2">
    <location>
        <position position="129"/>
    </location>
</feature>
<feature type="non-terminal residue" evidence="2">
    <location>
        <position position="1"/>
    </location>
</feature>
<feature type="signal peptide" evidence="1">
    <location>
        <begin position="1"/>
        <end position="22"/>
    </location>
</feature>